<proteinExistence type="predicted"/>
<dbReference type="EMBL" id="JZWI01000031">
    <property type="protein sequence ID" value="KLN53694.1"/>
    <property type="molecule type" value="Genomic_DNA"/>
</dbReference>
<dbReference type="CDD" id="cd07344">
    <property type="entry name" value="M48_yhfN_like"/>
    <property type="match status" value="1"/>
</dbReference>
<dbReference type="PANTHER" id="PTHR30399">
    <property type="entry name" value="UNCHARACTERIZED PROTEIN YGJP"/>
    <property type="match status" value="1"/>
</dbReference>
<comment type="caution">
    <text evidence="2">The sequence shown here is derived from an EMBL/GenBank/DDBJ whole genome shotgun (WGS) entry which is preliminary data.</text>
</comment>
<dbReference type="AlphaFoldDB" id="A0A0H2LTZ1"/>
<protein>
    <recommendedName>
        <fullName evidence="1">YgjP-like metallopeptidase domain-containing protein</fullName>
    </recommendedName>
</protein>
<dbReference type="InterPro" id="IPR053136">
    <property type="entry name" value="UTP_pyrophosphatase-like"/>
</dbReference>
<dbReference type="PANTHER" id="PTHR30399:SF1">
    <property type="entry name" value="UTP PYROPHOSPHATASE"/>
    <property type="match status" value="1"/>
</dbReference>
<feature type="domain" description="YgjP-like metallopeptidase" evidence="1">
    <location>
        <begin position="103"/>
        <end position="319"/>
    </location>
</feature>
<evidence type="ECO:0000313" key="2">
    <source>
        <dbReference type="EMBL" id="KLN53694.1"/>
    </source>
</evidence>
<reference evidence="2 3" key="1">
    <citation type="submission" date="2015-03" db="EMBL/GenBank/DDBJ databases">
        <title>Genome sequence of Variovorax paradoxus TBEA6.</title>
        <authorList>
            <person name="Poehlein A."/>
            <person name="Schuldes J."/>
            <person name="Wuebbeler J.H."/>
            <person name="Hiessl S."/>
            <person name="Steinbuechel A."/>
            <person name="Daniel R."/>
        </authorList>
    </citation>
    <scope>NUCLEOTIDE SEQUENCE [LARGE SCALE GENOMIC DNA]</scope>
    <source>
        <strain evidence="2 3">TBEA6</strain>
    </source>
</reference>
<keyword evidence="3" id="KW-1185">Reference proteome</keyword>
<evidence type="ECO:0000313" key="3">
    <source>
        <dbReference type="Proteomes" id="UP000035170"/>
    </source>
</evidence>
<dbReference type="PATRIC" id="fig|34073.19.peg.5331"/>
<dbReference type="Proteomes" id="UP000035170">
    <property type="component" value="Unassembled WGS sequence"/>
</dbReference>
<sequence length="326" mass="36563">MRGLLQFTMDLFEGLGNEFAPAKPTEPRAKKVRKKAAPPVVVAPVVADAQSRERADLAGPALPAIPLRDTLALASFVHPQATREAVLGSARVAYEFKRGKRKTIGFLVGAEGLSVRAPRWVTLRDVDAAIQEKADWILRKLLETRQRHARVEATRIEWKDGAEFPFMGETVVIRLDPKHGFASVGGTLDASDDGAAPRTLRLAVAQNAEASQIRDAAQAWLMRQARRLFIERLDHFAPRLGVRWQKLSLSNAATRWGSASADGSIRLNWRLIHFRLPVIDYVVAHELAHLRVMDHSQRFWNTVESVVPDYDLLRQQLKDEAVPRWS</sequence>
<evidence type="ECO:0000259" key="1">
    <source>
        <dbReference type="Pfam" id="PF01863"/>
    </source>
</evidence>
<organism evidence="2 3">
    <name type="scientific">Variovorax paradoxus</name>
    <dbReference type="NCBI Taxonomy" id="34073"/>
    <lineage>
        <taxon>Bacteria</taxon>
        <taxon>Pseudomonadati</taxon>
        <taxon>Pseudomonadota</taxon>
        <taxon>Betaproteobacteria</taxon>
        <taxon>Burkholderiales</taxon>
        <taxon>Comamonadaceae</taxon>
        <taxon>Variovorax</taxon>
    </lineage>
</organism>
<dbReference type="Gene3D" id="3.30.2010.10">
    <property type="entry name" value="Metalloproteases ('zincins'), catalytic domain"/>
    <property type="match status" value="1"/>
</dbReference>
<dbReference type="InterPro" id="IPR002725">
    <property type="entry name" value="YgjP-like_metallopeptidase"/>
</dbReference>
<dbReference type="Pfam" id="PF01863">
    <property type="entry name" value="YgjP-like"/>
    <property type="match status" value="1"/>
</dbReference>
<name>A0A0H2LTZ1_VARPD</name>
<accession>A0A0H2LTZ1</accession>
<gene>
    <name evidence="2" type="ORF">VPARA_52180</name>
</gene>